<dbReference type="GO" id="GO:0038023">
    <property type="term" value="F:signaling receptor activity"/>
    <property type="evidence" value="ECO:0000318"/>
    <property type="project" value="GO_Central"/>
</dbReference>
<dbReference type="PROSITE" id="PS51450">
    <property type="entry name" value="LRR"/>
    <property type="match status" value="2"/>
</dbReference>
<dbReference type="SMART" id="SM00408">
    <property type="entry name" value="IGc2"/>
    <property type="match status" value="1"/>
</dbReference>
<dbReference type="PROSITE" id="PS50835">
    <property type="entry name" value="IG_LIKE"/>
    <property type="match status" value="1"/>
</dbReference>
<dbReference type="GO" id="GO:0005886">
    <property type="term" value="C:plasma membrane"/>
    <property type="evidence" value="ECO:0000318"/>
    <property type="project" value="GO_Central"/>
</dbReference>
<feature type="non-terminal residue" evidence="10">
    <location>
        <position position="1"/>
    </location>
</feature>
<dbReference type="InterPro" id="IPR003598">
    <property type="entry name" value="Ig_sub2"/>
</dbReference>
<dbReference type="SUPFAM" id="SSF52058">
    <property type="entry name" value="L domain-like"/>
    <property type="match status" value="1"/>
</dbReference>
<dbReference type="Proteomes" id="UP000001554">
    <property type="component" value="Chromosome 5"/>
</dbReference>
<gene>
    <name evidence="10" type="primary">LOC118416291</name>
</gene>
<keyword evidence="6" id="KW-1133">Transmembrane helix</keyword>
<dbReference type="PANTHER" id="PTHR24366">
    <property type="entry name" value="IG(IMMUNOGLOBULIN) AND LRR(LEUCINE RICH REPEAT) DOMAINS"/>
    <property type="match status" value="1"/>
</dbReference>
<dbReference type="InterPro" id="IPR001611">
    <property type="entry name" value="Leu-rich_rpt"/>
</dbReference>
<dbReference type="SMART" id="SM00369">
    <property type="entry name" value="LRR_TYP"/>
    <property type="match status" value="5"/>
</dbReference>
<evidence type="ECO:0000256" key="5">
    <source>
        <dbReference type="SAM" id="MobiDB-lite"/>
    </source>
</evidence>
<feature type="transmembrane region" description="Helical" evidence="6">
    <location>
        <begin position="442"/>
        <end position="469"/>
    </location>
</feature>
<dbReference type="GO" id="GO:0051965">
    <property type="term" value="P:positive regulation of synapse assembly"/>
    <property type="evidence" value="ECO:0000318"/>
    <property type="project" value="GO_Central"/>
</dbReference>
<evidence type="ECO:0000313" key="9">
    <source>
        <dbReference type="Proteomes" id="UP000001554"/>
    </source>
</evidence>
<feature type="compositionally biased region" description="Low complexity" evidence="5">
    <location>
        <begin position="497"/>
        <end position="510"/>
    </location>
</feature>
<evidence type="ECO:0000259" key="8">
    <source>
        <dbReference type="PROSITE" id="PS50835"/>
    </source>
</evidence>
<feature type="region of interest" description="Disordered" evidence="5">
    <location>
        <begin position="497"/>
        <end position="517"/>
    </location>
</feature>
<dbReference type="InterPro" id="IPR032675">
    <property type="entry name" value="LRR_dom_sf"/>
</dbReference>
<evidence type="ECO:0000256" key="4">
    <source>
        <dbReference type="ARBA" id="ARBA00023157"/>
    </source>
</evidence>
<evidence type="ECO:0000256" key="1">
    <source>
        <dbReference type="ARBA" id="ARBA00022614"/>
    </source>
</evidence>
<dbReference type="FunFam" id="2.60.40.10:FF:002224">
    <property type="entry name" value="Uncharacterized protein"/>
    <property type="match status" value="1"/>
</dbReference>
<keyword evidence="1" id="KW-0433">Leucine-rich repeat</keyword>
<keyword evidence="6" id="KW-0472">Membrane</keyword>
<dbReference type="Gene3D" id="2.60.40.10">
    <property type="entry name" value="Immunoglobulins"/>
    <property type="match status" value="1"/>
</dbReference>
<dbReference type="InterPro" id="IPR013783">
    <property type="entry name" value="Ig-like_fold"/>
</dbReference>
<proteinExistence type="predicted"/>
<dbReference type="InterPro" id="IPR003599">
    <property type="entry name" value="Ig_sub"/>
</dbReference>
<evidence type="ECO:0000256" key="3">
    <source>
        <dbReference type="ARBA" id="ARBA00022737"/>
    </source>
</evidence>
<keyword evidence="2 7" id="KW-0732">Signal</keyword>
<keyword evidence="6" id="KW-0812">Transmembrane</keyword>
<dbReference type="SMART" id="SM00409">
    <property type="entry name" value="IG"/>
    <property type="match status" value="1"/>
</dbReference>
<evidence type="ECO:0000256" key="7">
    <source>
        <dbReference type="SAM" id="SignalP"/>
    </source>
</evidence>
<name>A0A9J7L976_BRAFL</name>
<organism evidence="9 10">
    <name type="scientific">Branchiostoma floridae</name>
    <name type="common">Florida lancelet</name>
    <name type="synonym">Amphioxus</name>
    <dbReference type="NCBI Taxonomy" id="7739"/>
    <lineage>
        <taxon>Eukaryota</taxon>
        <taxon>Metazoa</taxon>
        <taxon>Chordata</taxon>
        <taxon>Cephalochordata</taxon>
        <taxon>Leptocardii</taxon>
        <taxon>Amphioxiformes</taxon>
        <taxon>Branchiostomatidae</taxon>
        <taxon>Branchiostoma</taxon>
    </lineage>
</organism>
<dbReference type="KEGG" id="bfo:118416291"/>
<dbReference type="InterPro" id="IPR007110">
    <property type="entry name" value="Ig-like_dom"/>
</dbReference>
<keyword evidence="9" id="KW-1185">Reference proteome</keyword>
<accession>A0A9J7L976</accession>
<dbReference type="RefSeq" id="XP_035677273.1">
    <property type="nucleotide sequence ID" value="XM_035821380.1"/>
</dbReference>
<dbReference type="OMA" id="QITTETH"/>
<evidence type="ECO:0000256" key="2">
    <source>
        <dbReference type="ARBA" id="ARBA00022729"/>
    </source>
</evidence>
<reference evidence="10" key="2">
    <citation type="submission" date="2025-08" db="UniProtKB">
        <authorList>
            <consortium name="RefSeq"/>
        </authorList>
    </citation>
    <scope>IDENTIFICATION</scope>
    <source>
        <strain evidence="10">S238N-H82</strain>
        <tissue evidence="10">Testes</tissue>
    </source>
</reference>
<reference evidence="9" key="1">
    <citation type="journal article" date="2020" name="Nat. Ecol. Evol.">
        <title>Deeply conserved synteny resolves early events in vertebrate evolution.</title>
        <authorList>
            <person name="Simakov O."/>
            <person name="Marletaz F."/>
            <person name="Yue J.X."/>
            <person name="O'Connell B."/>
            <person name="Jenkins J."/>
            <person name="Brandt A."/>
            <person name="Calef R."/>
            <person name="Tung C.H."/>
            <person name="Huang T.K."/>
            <person name="Schmutz J."/>
            <person name="Satoh N."/>
            <person name="Yu J.K."/>
            <person name="Putnam N.H."/>
            <person name="Green R.E."/>
            <person name="Rokhsar D.S."/>
        </authorList>
    </citation>
    <scope>NUCLEOTIDE SEQUENCE [LARGE SCALE GENOMIC DNA]</scope>
    <source>
        <strain evidence="9">S238N-H82</strain>
    </source>
</reference>
<dbReference type="OrthoDB" id="676979at2759"/>
<evidence type="ECO:0000256" key="6">
    <source>
        <dbReference type="SAM" id="Phobius"/>
    </source>
</evidence>
<dbReference type="InterPro" id="IPR003591">
    <property type="entry name" value="Leu-rich_rpt_typical-subtyp"/>
</dbReference>
<dbReference type="Pfam" id="PF13927">
    <property type="entry name" value="Ig_3"/>
    <property type="match status" value="1"/>
</dbReference>
<protein>
    <submittedName>
        <fullName evidence="10">Immunoglobulin superfamily containing leucine-rich repeat protein-like</fullName>
    </submittedName>
</protein>
<keyword evidence="4" id="KW-1015">Disulfide bond</keyword>
<dbReference type="Gene3D" id="3.80.10.10">
    <property type="entry name" value="Ribonuclease Inhibitor"/>
    <property type="match status" value="2"/>
</dbReference>
<feature type="chain" id="PRO_5039898385" evidence="7">
    <location>
        <begin position="17"/>
        <end position="517"/>
    </location>
</feature>
<dbReference type="PANTHER" id="PTHR24366:SF161">
    <property type="entry name" value="TIR DOMAIN-CONTAINING PROTEIN"/>
    <property type="match status" value="1"/>
</dbReference>
<dbReference type="SUPFAM" id="SSF48726">
    <property type="entry name" value="Immunoglobulin"/>
    <property type="match status" value="1"/>
</dbReference>
<keyword evidence="3" id="KW-0677">Repeat</keyword>
<feature type="domain" description="Ig-like" evidence="8">
    <location>
        <begin position="312"/>
        <end position="403"/>
    </location>
</feature>
<dbReference type="InterPro" id="IPR036179">
    <property type="entry name" value="Ig-like_dom_sf"/>
</dbReference>
<sequence>TMLYVVILVSSTTVATKEIPITSPTNFIQERKLKKHRRLRRAQQHCPAITAQDFTAKEESLKTSPLLPKPAALRRQSFNARVFGSTEASCSISGSYADCYYMDLTSVPQDLPANITTLDLKRNLITTLSQSDFQSPNMFYRLNNLQKLWLDGNTLTDLSSDMFTGLENLQVLTLHDNDINDIQAGTFNSTTQLEYLTLYHNKLTNLRTDMFRGLATPQLGILNLENNKLTSLRSGMFTGLGNVQHLDLRNISNNPWQCDCRMVPFRQMMSGSTPWWSDSFENQITCDGPISRNLRGQKLEDMRIEDLICEEPTIVSFGKSDNNTVVEGETLYLVCEASGIPTPDITVTLPFGLNTTAESGGRVTVDVNGTITINNVTAAADAGLYVCIATSPVGSTFASLVVNVHLKVTTTGTMARATSLLPMADPSKKPDIRSSDESTPTLSIPVLVGSVCGALGVTLLVGTIILTIWCKRKAQNPSSGPPNPVVFSSAAASVTITGHDQTGQGGTQATSESLKDA</sequence>
<feature type="signal peptide" evidence="7">
    <location>
        <begin position="1"/>
        <end position="16"/>
    </location>
</feature>
<dbReference type="AlphaFoldDB" id="A0A9J7L976"/>
<dbReference type="Pfam" id="PF13855">
    <property type="entry name" value="LRR_8"/>
    <property type="match status" value="1"/>
</dbReference>
<dbReference type="GeneID" id="118416291"/>
<evidence type="ECO:0000313" key="10">
    <source>
        <dbReference type="RefSeq" id="XP_035677273.1"/>
    </source>
</evidence>